<protein>
    <submittedName>
        <fullName evidence="4">Uncharacterized protein</fullName>
    </submittedName>
</protein>
<dbReference type="InterPro" id="IPR036322">
    <property type="entry name" value="WD40_repeat_dom_sf"/>
</dbReference>
<evidence type="ECO:0000313" key="5">
    <source>
        <dbReference type="Proteomes" id="UP000184300"/>
    </source>
</evidence>
<dbReference type="EMBL" id="KV878891">
    <property type="protein sequence ID" value="OJJ87006.1"/>
    <property type="molecule type" value="Genomic_DNA"/>
</dbReference>
<evidence type="ECO:0000256" key="3">
    <source>
        <dbReference type="PROSITE-ProRule" id="PRU00221"/>
    </source>
</evidence>
<evidence type="ECO:0000256" key="2">
    <source>
        <dbReference type="ARBA" id="ARBA00022737"/>
    </source>
</evidence>
<dbReference type="GeneID" id="34456413"/>
<dbReference type="PRINTS" id="PR00320">
    <property type="entry name" value="GPROTEINBRPT"/>
</dbReference>
<proteinExistence type="predicted"/>
<dbReference type="InterPro" id="IPR019775">
    <property type="entry name" value="WD40_repeat_CS"/>
</dbReference>
<dbReference type="SMART" id="SM00320">
    <property type="entry name" value="WD40"/>
    <property type="match status" value="3"/>
</dbReference>
<dbReference type="InterPro" id="IPR015943">
    <property type="entry name" value="WD40/YVTN_repeat-like_dom_sf"/>
</dbReference>
<feature type="repeat" description="WD" evidence="3">
    <location>
        <begin position="1"/>
        <end position="23"/>
    </location>
</feature>
<dbReference type="PROSITE" id="PS00678">
    <property type="entry name" value="WD_REPEATS_1"/>
    <property type="match status" value="1"/>
</dbReference>
<name>A0A1L9VSY0_ASPGL</name>
<evidence type="ECO:0000313" key="4">
    <source>
        <dbReference type="EMBL" id="OJJ87006.1"/>
    </source>
</evidence>
<dbReference type="SUPFAM" id="SSF50978">
    <property type="entry name" value="WD40 repeat-like"/>
    <property type="match status" value="1"/>
</dbReference>
<dbReference type="STRING" id="1160497.A0A1L9VSY0"/>
<dbReference type="AlphaFoldDB" id="A0A1L9VSY0"/>
<dbReference type="Pfam" id="PF00400">
    <property type="entry name" value="WD40"/>
    <property type="match status" value="3"/>
</dbReference>
<dbReference type="OrthoDB" id="538223at2759"/>
<dbReference type="PROSITE" id="PS50082">
    <property type="entry name" value="WD_REPEATS_2"/>
    <property type="match status" value="3"/>
</dbReference>
<sequence length="179" mass="19511">IVSGSDDGIIGIWSSETGQNQHFFSAHSGSVQRLASTGYDGLVQLWDLKTGDLRGPLRGHQDWVRHASFSPQGSLLASASDDRTIRVWDISLDGVEIESAKKVLQGHQGYVRFTAWSADKGHMASCSGDGTICIWDAGEFSLKHNLKDKNSASPNIVAFRSYTSQIVCAAYDDIEYMGL</sequence>
<keyword evidence="2" id="KW-0677">Repeat</keyword>
<feature type="repeat" description="WD" evidence="3">
    <location>
        <begin position="104"/>
        <end position="136"/>
    </location>
</feature>
<dbReference type="VEuPathDB" id="FungiDB:ASPGLDRAFT_120580"/>
<dbReference type="PANTHER" id="PTHR19848:SF8">
    <property type="entry name" value="F-BOX AND WD REPEAT DOMAIN CONTAINING 7"/>
    <property type="match status" value="1"/>
</dbReference>
<reference evidence="5" key="1">
    <citation type="journal article" date="2017" name="Genome Biol.">
        <title>Comparative genomics reveals high biological diversity and specific adaptations in the industrially and medically important fungal genus Aspergillus.</title>
        <authorList>
            <person name="de Vries R.P."/>
            <person name="Riley R."/>
            <person name="Wiebenga A."/>
            <person name="Aguilar-Osorio G."/>
            <person name="Amillis S."/>
            <person name="Uchima C.A."/>
            <person name="Anderluh G."/>
            <person name="Asadollahi M."/>
            <person name="Askin M."/>
            <person name="Barry K."/>
            <person name="Battaglia E."/>
            <person name="Bayram O."/>
            <person name="Benocci T."/>
            <person name="Braus-Stromeyer S.A."/>
            <person name="Caldana C."/>
            <person name="Canovas D."/>
            <person name="Cerqueira G.C."/>
            <person name="Chen F."/>
            <person name="Chen W."/>
            <person name="Choi C."/>
            <person name="Clum A."/>
            <person name="Dos Santos R.A."/>
            <person name="Damasio A.R."/>
            <person name="Diallinas G."/>
            <person name="Emri T."/>
            <person name="Fekete E."/>
            <person name="Flipphi M."/>
            <person name="Freyberg S."/>
            <person name="Gallo A."/>
            <person name="Gournas C."/>
            <person name="Habgood R."/>
            <person name="Hainaut M."/>
            <person name="Harispe M.L."/>
            <person name="Henrissat B."/>
            <person name="Hilden K.S."/>
            <person name="Hope R."/>
            <person name="Hossain A."/>
            <person name="Karabika E."/>
            <person name="Karaffa L."/>
            <person name="Karanyi Z."/>
            <person name="Krasevec N."/>
            <person name="Kuo A."/>
            <person name="Kusch H."/>
            <person name="LaButti K."/>
            <person name="Lagendijk E.L."/>
            <person name="Lapidus A."/>
            <person name="Levasseur A."/>
            <person name="Lindquist E."/>
            <person name="Lipzen A."/>
            <person name="Logrieco A.F."/>
            <person name="MacCabe A."/>
            <person name="Maekelae M.R."/>
            <person name="Malavazi I."/>
            <person name="Melin P."/>
            <person name="Meyer V."/>
            <person name="Mielnichuk N."/>
            <person name="Miskei M."/>
            <person name="Molnar A.P."/>
            <person name="Mule G."/>
            <person name="Ngan C.Y."/>
            <person name="Orejas M."/>
            <person name="Orosz E."/>
            <person name="Ouedraogo J.P."/>
            <person name="Overkamp K.M."/>
            <person name="Park H.-S."/>
            <person name="Perrone G."/>
            <person name="Piumi F."/>
            <person name="Punt P.J."/>
            <person name="Ram A.F."/>
            <person name="Ramon A."/>
            <person name="Rauscher S."/>
            <person name="Record E."/>
            <person name="Riano-Pachon D.M."/>
            <person name="Robert V."/>
            <person name="Roehrig J."/>
            <person name="Ruller R."/>
            <person name="Salamov A."/>
            <person name="Salih N.S."/>
            <person name="Samson R.A."/>
            <person name="Sandor E."/>
            <person name="Sanguinetti M."/>
            <person name="Schuetze T."/>
            <person name="Sepcic K."/>
            <person name="Shelest E."/>
            <person name="Sherlock G."/>
            <person name="Sophianopoulou V."/>
            <person name="Squina F.M."/>
            <person name="Sun H."/>
            <person name="Susca A."/>
            <person name="Todd R.B."/>
            <person name="Tsang A."/>
            <person name="Unkles S.E."/>
            <person name="van de Wiele N."/>
            <person name="van Rossen-Uffink D."/>
            <person name="Oliveira J.V."/>
            <person name="Vesth T.C."/>
            <person name="Visser J."/>
            <person name="Yu J.-H."/>
            <person name="Zhou M."/>
            <person name="Andersen M.R."/>
            <person name="Archer D.B."/>
            <person name="Baker S.E."/>
            <person name="Benoit I."/>
            <person name="Brakhage A.A."/>
            <person name="Braus G.H."/>
            <person name="Fischer R."/>
            <person name="Frisvad J.C."/>
            <person name="Goldman G.H."/>
            <person name="Houbraken J."/>
            <person name="Oakley B."/>
            <person name="Pocsi I."/>
            <person name="Scazzocchio C."/>
            <person name="Seiboth B."/>
            <person name="vanKuyk P.A."/>
            <person name="Wortman J."/>
            <person name="Dyer P.S."/>
            <person name="Grigoriev I.V."/>
        </authorList>
    </citation>
    <scope>NUCLEOTIDE SEQUENCE [LARGE SCALE GENOMIC DNA]</scope>
    <source>
        <strain evidence="5">CBS 516.65</strain>
    </source>
</reference>
<accession>A0A1L9VSY0</accession>
<keyword evidence="1 3" id="KW-0853">WD repeat</keyword>
<dbReference type="Gene3D" id="2.130.10.10">
    <property type="entry name" value="YVTN repeat-like/Quinoprotein amine dehydrogenase"/>
    <property type="match status" value="1"/>
</dbReference>
<dbReference type="PROSITE" id="PS50294">
    <property type="entry name" value="WD_REPEATS_REGION"/>
    <property type="match status" value="2"/>
</dbReference>
<dbReference type="PANTHER" id="PTHR19848">
    <property type="entry name" value="WD40 REPEAT PROTEIN"/>
    <property type="match status" value="1"/>
</dbReference>
<evidence type="ECO:0000256" key="1">
    <source>
        <dbReference type="ARBA" id="ARBA00022574"/>
    </source>
</evidence>
<feature type="non-terminal residue" evidence="4">
    <location>
        <position position="1"/>
    </location>
</feature>
<keyword evidence="5" id="KW-1185">Reference proteome</keyword>
<dbReference type="InterPro" id="IPR020472">
    <property type="entry name" value="WD40_PAC1"/>
</dbReference>
<dbReference type="InterPro" id="IPR001680">
    <property type="entry name" value="WD40_rpt"/>
</dbReference>
<organism evidence="4 5">
    <name type="scientific">Aspergillus glaucus CBS 516.65</name>
    <dbReference type="NCBI Taxonomy" id="1160497"/>
    <lineage>
        <taxon>Eukaryota</taxon>
        <taxon>Fungi</taxon>
        <taxon>Dikarya</taxon>
        <taxon>Ascomycota</taxon>
        <taxon>Pezizomycotina</taxon>
        <taxon>Eurotiomycetes</taxon>
        <taxon>Eurotiomycetidae</taxon>
        <taxon>Eurotiales</taxon>
        <taxon>Aspergillaceae</taxon>
        <taxon>Aspergillus</taxon>
        <taxon>Aspergillus subgen. Aspergillus</taxon>
    </lineage>
</organism>
<dbReference type="Proteomes" id="UP000184300">
    <property type="component" value="Unassembled WGS sequence"/>
</dbReference>
<feature type="repeat" description="WD" evidence="3">
    <location>
        <begin position="57"/>
        <end position="91"/>
    </location>
</feature>
<gene>
    <name evidence="4" type="ORF">ASPGLDRAFT_120580</name>
</gene>
<dbReference type="RefSeq" id="XP_022403695.1">
    <property type="nucleotide sequence ID" value="XM_022540152.1"/>
</dbReference>